<gene>
    <name evidence="2" type="ORF">HTZ77_07000</name>
</gene>
<protein>
    <submittedName>
        <fullName evidence="2">MEDS domain-containing protein</fullName>
    </submittedName>
</protein>
<feature type="domain" description="STAS" evidence="1">
    <location>
        <begin position="191"/>
        <end position="237"/>
    </location>
</feature>
<dbReference type="Pfam" id="PF14417">
    <property type="entry name" value="MEDS"/>
    <property type="match status" value="1"/>
</dbReference>
<dbReference type="SUPFAM" id="SSF52091">
    <property type="entry name" value="SpoIIaa-like"/>
    <property type="match status" value="1"/>
</dbReference>
<dbReference type="Gene3D" id="3.30.750.24">
    <property type="entry name" value="STAS domain"/>
    <property type="match status" value="1"/>
</dbReference>
<dbReference type="InterPro" id="IPR058548">
    <property type="entry name" value="MlaB-like_STAS"/>
</dbReference>
<accession>A0A7Y6I3T0</accession>
<dbReference type="RefSeq" id="WP_175588651.1">
    <property type="nucleotide sequence ID" value="NZ_JABWGN010000003.1"/>
</dbReference>
<name>A0A7Y6I3T0_9ACTN</name>
<dbReference type="CDD" id="cd07043">
    <property type="entry name" value="STAS_anti-anti-sigma_factors"/>
    <property type="match status" value="1"/>
</dbReference>
<organism evidence="2 3">
    <name type="scientific">Nonomuraea montanisoli</name>
    <dbReference type="NCBI Taxonomy" id="2741721"/>
    <lineage>
        <taxon>Bacteria</taxon>
        <taxon>Bacillati</taxon>
        <taxon>Actinomycetota</taxon>
        <taxon>Actinomycetes</taxon>
        <taxon>Streptosporangiales</taxon>
        <taxon>Streptosporangiaceae</taxon>
        <taxon>Nonomuraea</taxon>
    </lineage>
</organism>
<reference evidence="2 3" key="1">
    <citation type="submission" date="2020-06" db="EMBL/GenBank/DDBJ databases">
        <title>Nonomuraea sp. SMC257, a novel actinomycete isolated from soil.</title>
        <authorList>
            <person name="Chanama M."/>
        </authorList>
    </citation>
    <scope>NUCLEOTIDE SEQUENCE [LARGE SCALE GENOMIC DNA]</scope>
    <source>
        <strain evidence="2 3">SMC257</strain>
    </source>
</reference>
<dbReference type="EMBL" id="JABWGN010000003">
    <property type="protein sequence ID" value="NUW31168.1"/>
    <property type="molecule type" value="Genomic_DNA"/>
</dbReference>
<proteinExistence type="predicted"/>
<evidence type="ECO:0000313" key="3">
    <source>
        <dbReference type="Proteomes" id="UP000586042"/>
    </source>
</evidence>
<dbReference type="InterPro" id="IPR002645">
    <property type="entry name" value="STAS_dom"/>
</dbReference>
<evidence type="ECO:0000259" key="1">
    <source>
        <dbReference type="PROSITE" id="PS50801"/>
    </source>
</evidence>
<dbReference type="AlphaFoldDB" id="A0A7Y6I3T0"/>
<keyword evidence="3" id="KW-1185">Reference proteome</keyword>
<dbReference type="PROSITE" id="PS50801">
    <property type="entry name" value="STAS"/>
    <property type="match status" value="1"/>
</dbReference>
<evidence type="ECO:0000313" key="2">
    <source>
        <dbReference type="EMBL" id="NUW31168.1"/>
    </source>
</evidence>
<comment type="caution">
    <text evidence="2">The sequence shown here is derived from an EMBL/GenBank/DDBJ whole genome shotgun (WGS) entry which is preliminary data.</text>
</comment>
<dbReference type="Proteomes" id="UP000586042">
    <property type="component" value="Unassembled WGS sequence"/>
</dbReference>
<dbReference type="Pfam" id="PF13466">
    <property type="entry name" value="STAS_2"/>
    <property type="match status" value="1"/>
</dbReference>
<sequence length="278" mass="28969">MTDVAGSVLDPELGDHVCLPFAGEGERIAATRLFTANGLRRGARVLIVTCARTPEETRAWLAPAVPGLARAEAEGRVVIRPAGGTSLTCGRPDPGRVLKGLSAAVEQAGQDGHAGLYALVDAAWGARDPARQTTCEAVSNPLFGERRLASVCQYDVRLFSGEAVERAASVHPIAPERAALRYAATSRPPGLRLSGDVDLTNRQALASVLAPLEREPGEVVVDATAMGFIDAGSAQLLSATALARQGRPTVVVCGEAVARVLRLVRADALLTVRRGDGG</sequence>
<dbReference type="InterPro" id="IPR025847">
    <property type="entry name" value="MEDS_domain"/>
</dbReference>
<dbReference type="InterPro" id="IPR036513">
    <property type="entry name" value="STAS_dom_sf"/>
</dbReference>